<feature type="repeat" description="TPR" evidence="3">
    <location>
        <begin position="480"/>
        <end position="513"/>
    </location>
</feature>
<dbReference type="AlphaFoldDB" id="A0A2R5GU76"/>
<proteinExistence type="predicted"/>
<evidence type="ECO:0000313" key="6">
    <source>
        <dbReference type="Proteomes" id="UP000241890"/>
    </source>
</evidence>
<keyword evidence="1" id="KW-0677">Repeat</keyword>
<organism evidence="5 6">
    <name type="scientific">Hondaea fermentalgiana</name>
    <dbReference type="NCBI Taxonomy" id="2315210"/>
    <lineage>
        <taxon>Eukaryota</taxon>
        <taxon>Sar</taxon>
        <taxon>Stramenopiles</taxon>
        <taxon>Bigyra</taxon>
        <taxon>Labyrinthulomycetes</taxon>
        <taxon>Thraustochytrida</taxon>
        <taxon>Thraustochytriidae</taxon>
        <taxon>Hondaea</taxon>
    </lineage>
</organism>
<dbReference type="OrthoDB" id="1926212at2759"/>
<keyword evidence="6" id="KW-1185">Reference proteome</keyword>
<feature type="repeat" description="TPR" evidence="3">
    <location>
        <begin position="522"/>
        <end position="555"/>
    </location>
</feature>
<feature type="repeat" description="TPR" evidence="3">
    <location>
        <begin position="613"/>
        <end position="646"/>
    </location>
</feature>
<feature type="repeat" description="TPR" evidence="3">
    <location>
        <begin position="655"/>
        <end position="688"/>
    </location>
</feature>
<dbReference type="Gene3D" id="1.25.40.10">
    <property type="entry name" value="Tetratricopeptide repeat domain"/>
    <property type="match status" value="4"/>
</dbReference>
<evidence type="ECO:0000256" key="3">
    <source>
        <dbReference type="PROSITE-ProRule" id="PRU00339"/>
    </source>
</evidence>
<dbReference type="PANTHER" id="PTHR45641:SF1">
    <property type="entry name" value="AAA+ ATPASE DOMAIN-CONTAINING PROTEIN"/>
    <property type="match status" value="1"/>
</dbReference>
<dbReference type="Pfam" id="PF13374">
    <property type="entry name" value="TPR_10"/>
    <property type="match status" value="3"/>
</dbReference>
<dbReference type="InterPro" id="IPR019734">
    <property type="entry name" value="TPR_rpt"/>
</dbReference>
<dbReference type="SUPFAM" id="SSF48452">
    <property type="entry name" value="TPR-like"/>
    <property type="match status" value="3"/>
</dbReference>
<dbReference type="PANTHER" id="PTHR45641">
    <property type="entry name" value="TETRATRICOPEPTIDE REPEAT PROTEIN (AFU_ORTHOLOGUE AFUA_6G03870)"/>
    <property type="match status" value="1"/>
</dbReference>
<feature type="repeat" description="TPR" evidence="3">
    <location>
        <begin position="781"/>
        <end position="814"/>
    </location>
</feature>
<dbReference type="Pfam" id="PF13424">
    <property type="entry name" value="TPR_12"/>
    <property type="match status" value="3"/>
</dbReference>
<dbReference type="InParanoid" id="A0A2R5GU76"/>
<feature type="region of interest" description="Disordered" evidence="4">
    <location>
        <begin position="1"/>
        <end position="20"/>
    </location>
</feature>
<dbReference type="PRINTS" id="PR00381">
    <property type="entry name" value="KINESINLIGHT"/>
</dbReference>
<feature type="repeat" description="TPR" evidence="3">
    <location>
        <begin position="438"/>
        <end position="471"/>
    </location>
</feature>
<comment type="caution">
    <text evidence="5">The sequence shown here is derived from an EMBL/GenBank/DDBJ whole genome shotgun (WGS) entry which is preliminary data.</text>
</comment>
<protein>
    <submittedName>
        <fullName evidence="5">Kinesin light chain 3</fullName>
    </submittedName>
</protein>
<keyword evidence="2 3" id="KW-0802">TPR repeat</keyword>
<reference evidence="5 6" key="1">
    <citation type="submission" date="2017-12" db="EMBL/GenBank/DDBJ databases">
        <title>Sequencing, de novo assembly and annotation of complete genome of a new Thraustochytrid species, strain FCC1311.</title>
        <authorList>
            <person name="Sedici K."/>
            <person name="Godart F."/>
            <person name="Aiese Cigliano R."/>
            <person name="Sanseverino W."/>
            <person name="Barakat M."/>
            <person name="Ortet P."/>
            <person name="Marechal E."/>
            <person name="Cagnac O."/>
            <person name="Amato A."/>
        </authorList>
    </citation>
    <scope>NUCLEOTIDE SEQUENCE [LARGE SCALE GENOMIC DNA]</scope>
</reference>
<evidence type="ECO:0000256" key="4">
    <source>
        <dbReference type="SAM" id="MobiDB-lite"/>
    </source>
</evidence>
<dbReference type="PROSITE" id="PS50293">
    <property type="entry name" value="TPR_REGION"/>
    <property type="match status" value="6"/>
</dbReference>
<evidence type="ECO:0000313" key="5">
    <source>
        <dbReference type="EMBL" id="GBG33308.1"/>
    </source>
</evidence>
<dbReference type="Proteomes" id="UP000241890">
    <property type="component" value="Unassembled WGS sequence"/>
</dbReference>
<dbReference type="SMART" id="SM00028">
    <property type="entry name" value="TPR"/>
    <property type="match status" value="10"/>
</dbReference>
<evidence type="ECO:0000256" key="2">
    <source>
        <dbReference type="ARBA" id="ARBA00022803"/>
    </source>
</evidence>
<dbReference type="EMBL" id="BEYU01000151">
    <property type="protein sequence ID" value="GBG33308.1"/>
    <property type="molecule type" value="Genomic_DNA"/>
</dbReference>
<dbReference type="PROSITE" id="PS50005">
    <property type="entry name" value="TPR"/>
    <property type="match status" value="7"/>
</dbReference>
<sequence>MSDAMRTPRLGRDRSQRLSQRQLEAVRLEDGAPRGHSFPPAPSSEVVQEAERKLVASDKSSPGDEVFSAEARAIIDPRSISFRAVKNIYEGVIRGDLVPDVELFEATRDFSEKITAGTTIEALEENDDGSRKGRVYYADEQVTFVPGEDAKVKERHDWATEDIAQYVVPALITNDKQIYLQHLDDADVGGEFQGTFVSQARAKSFRDLVAAMEAHFDDKAESAFVWLDIFSANQPELTRRDKSMPDETKKAYEEYMTAGLHRAIAKFEELVVVFDRWDIPAPLQRAWCVWEVLGAVKAGRPLRIVITPGEEEGFEKQLRTNPGEIAKTMADNNDMRKAKCHKAEDQKMIDDAVKDIEGDFTTLNMVVNDRVREWHMQMARHAVDKARQREDEEGLADILRSAGDLFFSQSSSDKALACYEEAMSNYKESLGDRRPDVAQTLHNIANVYANQGRHEEALAKYDEALSIRKEVLGDRHPFVANTLNGLASVYYSQGRYEEALAYYEEALLISKEALGDRHPSVAGMFHNIANVYKEQGRYEEALAYYEEALSIRKEALGDRHPSVANALNNIAIVYKEQGRYEEALANYEKALAYYEKALSIRKEAFGDRNPEVAVTLCDIAIVYQRQGRYEEALAYYEKALSIDKEALGDRHRDVADTLNNIIIVYKEQGRYDEALAYCEKALTISKEVLGDRHPDVSDTLNNIIIMYKEQGRYDEALAYCEEDLSISKEALGDRHPSVATRLNNIAGVYRRQGRYDEALAYDEEALSIRIEALGYRHLSVAQTLFNIANVYSQQGRYKEALAYYEENLSISKEAFRDRHPSVANTFNNMRFTRERMQASTE</sequence>
<feature type="repeat" description="TPR" evidence="3">
    <location>
        <begin position="564"/>
        <end position="597"/>
    </location>
</feature>
<accession>A0A2R5GU76</accession>
<evidence type="ECO:0000256" key="1">
    <source>
        <dbReference type="ARBA" id="ARBA00022737"/>
    </source>
</evidence>
<feature type="region of interest" description="Disordered" evidence="4">
    <location>
        <begin position="26"/>
        <end position="49"/>
    </location>
</feature>
<dbReference type="InterPro" id="IPR011990">
    <property type="entry name" value="TPR-like_helical_dom_sf"/>
</dbReference>
<gene>
    <name evidence="5" type="ORF">FCC1311_095322</name>
</gene>
<name>A0A2R5GU76_9STRA</name>